<feature type="domain" description="DCUN1" evidence="8">
    <location>
        <begin position="84"/>
        <end position="156"/>
    </location>
</feature>
<evidence type="ECO:0000313" key="10">
    <source>
        <dbReference type="Proteomes" id="UP001148018"/>
    </source>
</evidence>
<dbReference type="FunFam" id="1.10.8.10:FF:000021">
    <property type="entry name" value="DCN1-like protein"/>
    <property type="match status" value="1"/>
</dbReference>
<evidence type="ECO:0000256" key="2">
    <source>
        <dbReference type="ARBA" id="ARBA00016725"/>
    </source>
</evidence>
<feature type="coiled-coil region" evidence="6">
    <location>
        <begin position="343"/>
        <end position="398"/>
    </location>
</feature>
<evidence type="ECO:0000256" key="5">
    <source>
        <dbReference type="ARBA" id="ARBA00045182"/>
    </source>
</evidence>
<evidence type="ECO:0000256" key="7">
    <source>
        <dbReference type="SAM" id="MobiDB-lite"/>
    </source>
</evidence>
<feature type="region of interest" description="Disordered" evidence="7">
    <location>
        <begin position="950"/>
        <end position="969"/>
    </location>
</feature>
<feature type="compositionally biased region" description="Low complexity" evidence="7">
    <location>
        <begin position="991"/>
        <end position="1014"/>
    </location>
</feature>
<organism evidence="9 10">
    <name type="scientific">Muraenolepis orangiensis</name>
    <name type="common">Patagonian moray cod</name>
    <dbReference type="NCBI Taxonomy" id="630683"/>
    <lineage>
        <taxon>Eukaryota</taxon>
        <taxon>Metazoa</taxon>
        <taxon>Chordata</taxon>
        <taxon>Craniata</taxon>
        <taxon>Vertebrata</taxon>
        <taxon>Euteleostomi</taxon>
        <taxon>Actinopterygii</taxon>
        <taxon>Neopterygii</taxon>
        <taxon>Teleostei</taxon>
        <taxon>Neoteleostei</taxon>
        <taxon>Acanthomorphata</taxon>
        <taxon>Zeiogadaria</taxon>
        <taxon>Gadariae</taxon>
        <taxon>Gadiformes</taxon>
        <taxon>Muraenolepidoidei</taxon>
        <taxon>Muraenolepididae</taxon>
        <taxon>Muraenolepis</taxon>
    </lineage>
</organism>
<reference evidence="9" key="1">
    <citation type="submission" date="2022-07" db="EMBL/GenBank/DDBJ databases">
        <title>Chromosome-level genome of Muraenolepis orangiensis.</title>
        <authorList>
            <person name="Kim J."/>
        </authorList>
    </citation>
    <scope>NUCLEOTIDE SEQUENCE</scope>
    <source>
        <strain evidence="9">KU_S4_2022</strain>
        <tissue evidence="9">Muscle</tissue>
    </source>
</reference>
<dbReference type="Gene3D" id="1.10.238.10">
    <property type="entry name" value="EF-hand"/>
    <property type="match status" value="1"/>
</dbReference>
<evidence type="ECO:0000256" key="4">
    <source>
        <dbReference type="ARBA" id="ARBA00023054"/>
    </source>
</evidence>
<dbReference type="InterPro" id="IPR009060">
    <property type="entry name" value="UBA-like_sf"/>
</dbReference>
<feature type="coiled-coil region" evidence="6">
    <location>
        <begin position="513"/>
        <end position="580"/>
    </location>
</feature>
<dbReference type="Pfam" id="PF24161">
    <property type="entry name" value="CCDC39"/>
    <property type="match status" value="1"/>
</dbReference>
<evidence type="ECO:0000256" key="6">
    <source>
        <dbReference type="SAM" id="Coils"/>
    </source>
</evidence>
<dbReference type="GO" id="GO:0060285">
    <property type="term" value="P:cilium-dependent cell motility"/>
    <property type="evidence" value="ECO:0007669"/>
    <property type="project" value="TreeGrafter"/>
</dbReference>
<comment type="similarity">
    <text evidence="1">Belongs to the CCDC39 family.</text>
</comment>
<proteinExistence type="inferred from homology"/>
<evidence type="ECO:0000256" key="3">
    <source>
        <dbReference type="ARBA" id="ARBA00022786"/>
    </source>
</evidence>
<dbReference type="PANTHER" id="PTHR18962:SF0">
    <property type="entry name" value="COILED-COIL DOMAIN-CONTAINING PROTEIN 39"/>
    <property type="match status" value="1"/>
</dbReference>
<dbReference type="Gene3D" id="1.10.8.10">
    <property type="entry name" value="DNA helicase RuvA subunit, C-terminal domain"/>
    <property type="match status" value="1"/>
</dbReference>
<protein>
    <recommendedName>
        <fullName evidence="2">Coiled-coil domain-containing protein 39</fullName>
    </recommendedName>
</protein>
<dbReference type="InterPro" id="IPR005176">
    <property type="entry name" value="PONY_dom"/>
</dbReference>
<keyword evidence="3" id="KW-0833">Ubl conjugation pathway</keyword>
<feature type="compositionally biased region" description="Basic and acidic residues" evidence="7">
    <location>
        <begin position="833"/>
        <end position="855"/>
    </location>
</feature>
<dbReference type="EMBL" id="JANIIK010000111">
    <property type="protein sequence ID" value="KAJ3594873.1"/>
    <property type="molecule type" value="Genomic_DNA"/>
</dbReference>
<sequence>MDERSVPALVRSTPRWIWLVVNKEFKNKLKSSQKDKVRQFMIFTQSNEKIALTCLLQNEWKLDVATDNFFQNPELYVSNLKGVLDKRRLEQLYNRYRDPQDDNKIGIDGIQQFCDDLGLDPASISVLLIAWKFRAATQCEFSKQEFMDGMTEQGCDEKHLKALSERETGRLRQELARVKSERGVLREKRNSQENDIFKASQKLQELRSQLNWDQQTLDGWLEESALKDEDTMALVKYSQQDERRIKSLTLVIEKKTLEANQKRKALDNELTETMSAQIGLEKTAENFRQAHQERQELMRQWENTIKQMKKRDAEMQQCMLQLAVVNQEVWERSTAVREKRDFLQTEEQNNRECARRISRAERQASKLRQDLQEQKLERSRLQDELDSLKTTVDRTATDVELNMAQLHNATLEDKLSAVTQAALSVEERAAQFDQLLRDEEQATKELDMQLQHLREALFRQKQNLQALGTKEKDLTAHMLGSKAALSGLQGHIGKLDQKLLKQQEIIYYQDLQIQQLESKVGRLQGQVNMEEKQALEQRTAQLTSTLEERTRTAQLLSTQLKELEENIRCTRKEAERTGTKILELTTKMEELQLFNDTSDKELKNLRMTKRDAMVEGNILKLDLRRLRDLLYNRADGVLSQEKRRLELQTAMREREDEIRVHQEMLAKEVKITQQERQELSVETHERRSRIDVMRTRYEVLTISMGMLEVEEDKSQAYYVVKAAQEKEELRRKGDNLDAKIRKMETEIRALDNTIQLVNSCNSSYRKSFQTVPESGPEHEEKARLQEQQWAAEEKYRYKRRQTRELQEDFQGMTRSMEMLAQEERVEHELMKEAQSRSAQLKKELDSQNGKLDRASKQCSKLTREISANKSGGGRSFMERDIGLREMRDFNRTINRMLLEGMEDQPHLRASIHQYLVQANLSLPSPSSTPSSTPASCQSSIGGSARSSVSLRSSASSASSSSSRAPALCSPATRTVELGLGLSVTSSPLAVSPRPGSTTTSSRRSGQGSGQRKSP</sequence>
<evidence type="ECO:0000256" key="1">
    <source>
        <dbReference type="ARBA" id="ARBA00005805"/>
    </source>
</evidence>
<dbReference type="FunFam" id="1.10.238.10:FF:000030">
    <property type="entry name" value="DCN1-like protein"/>
    <property type="match status" value="1"/>
</dbReference>
<keyword evidence="4 6" id="KW-0175">Coiled coil</keyword>
<dbReference type="GO" id="GO:0005576">
    <property type="term" value="C:extracellular region"/>
    <property type="evidence" value="ECO:0007669"/>
    <property type="project" value="GOC"/>
</dbReference>
<dbReference type="OrthoDB" id="10259720at2759"/>
<dbReference type="AlphaFoldDB" id="A0A9Q0DWJ7"/>
<dbReference type="PANTHER" id="PTHR18962">
    <property type="entry name" value="COILED-COIL DOMAIN-CONTAINING PROTEIN 39"/>
    <property type="match status" value="1"/>
</dbReference>
<dbReference type="GO" id="GO:0036159">
    <property type="term" value="P:inner dynein arm assembly"/>
    <property type="evidence" value="ECO:0007669"/>
    <property type="project" value="InterPro"/>
</dbReference>
<dbReference type="PROSITE" id="PS51229">
    <property type="entry name" value="DCUN1"/>
    <property type="match status" value="1"/>
</dbReference>
<comment type="caution">
    <text evidence="9">The sequence shown here is derived from an EMBL/GenBank/DDBJ whole genome shotgun (WGS) entry which is preliminary data.</text>
</comment>
<dbReference type="GO" id="GO:0060287">
    <property type="term" value="P:epithelial cilium movement involved in determination of left/right asymmetry"/>
    <property type="evidence" value="ECO:0007669"/>
    <property type="project" value="TreeGrafter"/>
</dbReference>
<feature type="region of interest" description="Disordered" evidence="7">
    <location>
        <begin position="923"/>
        <end position="944"/>
    </location>
</feature>
<feature type="coiled-coil region" evidence="6">
    <location>
        <begin position="719"/>
        <end position="753"/>
    </location>
</feature>
<dbReference type="InterPro" id="IPR033290">
    <property type="entry name" value="CCDC39"/>
</dbReference>
<feature type="coiled-coil region" evidence="6">
    <location>
        <begin position="280"/>
        <end position="311"/>
    </location>
</feature>
<dbReference type="GO" id="GO:0005930">
    <property type="term" value="C:axoneme"/>
    <property type="evidence" value="ECO:0007669"/>
    <property type="project" value="InterPro"/>
</dbReference>
<comment type="function">
    <text evidence="5">Required for assembly of dynein regulatory complex (DRC) and inner dynein arm (IDA) complexes, which are responsible for ciliary beat regulation, thereby playing a central role in motility in cilia and flagella. Probably acts together with CCDC40 to form a molecular ruler that determines the 96 nanometer (nm) repeat length and arrangements of components in cilia and flagella. Not required for outer dynein arm complexes assembly.</text>
</comment>
<dbReference type="SUPFAM" id="SSF46934">
    <property type="entry name" value="UBA-like"/>
    <property type="match status" value="1"/>
</dbReference>
<accession>A0A9Q0DWJ7</accession>
<dbReference type="Proteomes" id="UP001148018">
    <property type="component" value="Unassembled WGS sequence"/>
</dbReference>
<gene>
    <name evidence="9" type="ORF">NHX12_004178</name>
</gene>
<feature type="region of interest" description="Disordered" evidence="7">
    <location>
        <begin position="833"/>
        <end position="858"/>
    </location>
</feature>
<evidence type="ECO:0000313" key="9">
    <source>
        <dbReference type="EMBL" id="KAJ3594873.1"/>
    </source>
</evidence>
<keyword evidence="10" id="KW-1185">Reference proteome</keyword>
<name>A0A9Q0DWJ7_9TELE</name>
<evidence type="ECO:0000259" key="8">
    <source>
        <dbReference type="PROSITE" id="PS51229"/>
    </source>
</evidence>
<dbReference type="Pfam" id="PF14555">
    <property type="entry name" value="UBA_4"/>
    <property type="match status" value="1"/>
</dbReference>
<feature type="region of interest" description="Disordered" evidence="7">
    <location>
        <begin position="982"/>
        <end position="1014"/>
    </location>
</feature>